<dbReference type="EMBL" id="UASN01000022">
    <property type="protein sequence ID" value="SQC17279.1"/>
    <property type="molecule type" value="Genomic_DNA"/>
</dbReference>
<keyword evidence="1" id="KW-0067">ATP-binding</keyword>
<proteinExistence type="predicted"/>
<keyword evidence="1" id="KW-0378">Hydrolase</keyword>
<dbReference type="EC" id="3.6.4.12" evidence="1"/>
<protein>
    <submittedName>
        <fullName evidence="1">DNA-dependent helicase II</fullName>
        <ecNumber evidence="1">3.6.4.12</ecNumber>
    </submittedName>
</protein>
<dbReference type="Proteomes" id="UP000251123">
    <property type="component" value="Unassembled WGS sequence"/>
</dbReference>
<name>A0A2X3EY44_KLEPN</name>
<dbReference type="GO" id="GO:0016787">
    <property type="term" value="F:hydrolase activity"/>
    <property type="evidence" value="ECO:0007669"/>
    <property type="project" value="UniProtKB-KW"/>
</dbReference>
<gene>
    <name evidence="1" type="primary">uvrD_2</name>
    <name evidence="1" type="ORF">NCTC9601_04587</name>
</gene>
<organism evidence="1 2">
    <name type="scientific">Klebsiella pneumoniae</name>
    <dbReference type="NCBI Taxonomy" id="573"/>
    <lineage>
        <taxon>Bacteria</taxon>
        <taxon>Pseudomonadati</taxon>
        <taxon>Pseudomonadota</taxon>
        <taxon>Gammaproteobacteria</taxon>
        <taxon>Enterobacterales</taxon>
        <taxon>Enterobacteriaceae</taxon>
        <taxon>Klebsiella/Raoultella group</taxon>
        <taxon>Klebsiella</taxon>
        <taxon>Klebsiella pneumoniae complex</taxon>
    </lineage>
</organism>
<dbReference type="GO" id="GO:0003678">
    <property type="term" value="F:DNA helicase activity"/>
    <property type="evidence" value="ECO:0007669"/>
    <property type="project" value="UniProtKB-EC"/>
</dbReference>
<keyword evidence="1" id="KW-0347">Helicase</keyword>
<accession>A0A2X3EY44</accession>
<evidence type="ECO:0000313" key="1">
    <source>
        <dbReference type="EMBL" id="SQC17279.1"/>
    </source>
</evidence>
<reference evidence="1 2" key="1">
    <citation type="submission" date="2018-06" db="EMBL/GenBank/DDBJ databases">
        <authorList>
            <consortium name="Pathogen Informatics"/>
            <person name="Doyle S."/>
        </authorList>
    </citation>
    <scope>NUCLEOTIDE SEQUENCE [LARGE SCALE GENOMIC DNA]</scope>
    <source>
        <strain evidence="1 2">NCTC9601</strain>
    </source>
</reference>
<evidence type="ECO:0000313" key="2">
    <source>
        <dbReference type="Proteomes" id="UP000251123"/>
    </source>
</evidence>
<dbReference type="AlphaFoldDB" id="A0A2X3EY44"/>
<keyword evidence="1" id="KW-0547">Nucleotide-binding</keyword>
<sequence>MTATRQFSYNEEDEDLMPLQAFLSHAALEAGEGQADTWQDAVQLMTCTRRKGWSSRRCSSSASKKGCSRARWPLMKAAAWRRSVAWPTSA</sequence>